<organism evidence="5 6">
    <name type="scientific">Trinickia fusca</name>
    <dbReference type="NCBI Taxonomy" id="2419777"/>
    <lineage>
        <taxon>Bacteria</taxon>
        <taxon>Pseudomonadati</taxon>
        <taxon>Pseudomonadota</taxon>
        <taxon>Betaproteobacteria</taxon>
        <taxon>Burkholderiales</taxon>
        <taxon>Burkholderiaceae</taxon>
        <taxon>Trinickia</taxon>
    </lineage>
</organism>
<dbReference type="EMBL" id="RBZV01000002">
    <property type="protein sequence ID" value="RKP50613.1"/>
    <property type="molecule type" value="Genomic_DNA"/>
</dbReference>
<name>A0A494XST7_9BURK</name>
<dbReference type="Gene3D" id="3.40.50.300">
    <property type="entry name" value="P-loop containing nucleotide triphosphate hydrolases"/>
    <property type="match status" value="1"/>
</dbReference>
<accession>A0A494XST7</accession>
<dbReference type="InterPro" id="IPR050625">
    <property type="entry name" value="ParA/MinD_ATPase"/>
</dbReference>
<dbReference type="GO" id="GO:0051782">
    <property type="term" value="P:negative regulation of cell division"/>
    <property type="evidence" value="ECO:0007669"/>
    <property type="project" value="TreeGrafter"/>
</dbReference>
<dbReference type="PANTHER" id="PTHR43384:SF6">
    <property type="entry name" value="SEPTUM SITE-DETERMINING PROTEIN MIND HOMOLOG, CHLOROPLASTIC"/>
    <property type="match status" value="1"/>
</dbReference>
<dbReference type="OrthoDB" id="8595957at2"/>
<dbReference type="SUPFAM" id="SSF52172">
    <property type="entry name" value="CheY-like"/>
    <property type="match status" value="1"/>
</dbReference>
<dbReference type="InterPro" id="IPR027417">
    <property type="entry name" value="P-loop_NTPase"/>
</dbReference>
<dbReference type="Gene3D" id="3.40.50.2300">
    <property type="match status" value="1"/>
</dbReference>
<gene>
    <name evidence="5" type="ORF">D7S89_05795</name>
</gene>
<dbReference type="RefSeq" id="WP_121276544.1">
    <property type="nucleotide sequence ID" value="NZ_RBZV01000002.1"/>
</dbReference>
<evidence type="ECO:0000313" key="6">
    <source>
        <dbReference type="Proteomes" id="UP000280434"/>
    </source>
</evidence>
<keyword evidence="2" id="KW-0067">ATP-binding</keyword>
<dbReference type="GO" id="GO:0000160">
    <property type="term" value="P:phosphorelay signal transduction system"/>
    <property type="evidence" value="ECO:0007669"/>
    <property type="project" value="InterPro"/>
</dbReference>
<evidence type="ECO:0000256" key="1">
    <source>
        <dbReference type="ARBA" id="ARBA00022741"/>
    </source>
</evidence>
<evidence type="ECO:0000256" key="2">
    <source>
        <dbReference type="ARBA" id="ARBA00022840"/>
    </source>
</evidence>
<comment type="caution">
    <text evidence="5">The sequence shown here is derived from an EMBL/GenBank/DDBJ whole genome shotgun (WGS) entry which is preliminary data.</text>
</comment>
<dbReference type="SUPFAM" id="SSF52540">
    <property type="entry name" value="P-loop containing nucleoside triphosphate hydrolases"/>
    <property type="match status" value="1"/>
</dbReference>
<dbReference type="PROSITE" id="PS50110">
    <property type="entry name" value="RESPONSE_REGULATORY"/>
    <property type="match status" value="1"/>
</dbReference>
<reference evidence="5 6" key="1">
    <citation type="submission" date="2018-10" db="EMBL/GenBank/DDBJ databases">
        <title>Paraburkholderia sp. 7MK8-2, isolated from soil.</title>
        <authorList>
            <person name="Gao Z.-H."/>
            <person name="Qiu L.-H."/>
        </authorList>
    </citation>
    <scope>NUCLEOTIDE SEQUENCE [LARGE SCALE GENOMIC DNA]</scope>
    <source>
        <strain evidence="5 6">7MK8-2</strain>
    </source>
</reference>
<dbReference type="GO" id="GO:0005829">
    <property type="term" value="C:cytosol"/>
    <property type="evidence" value="ECO:0007669"/>
    <property type="project" value="TreeGrafter"/>
</dbReference>
<dbReference type="Pfam" id="PF13614">
    <property type="entry name" value="AAA_31"/>
    <property type="match status" value="1"/>
</dbReference>
<evidence type="ECO:0000259" key="4">
    <source>
        <dbReference type="PROSITE" id="PS50110"/>
    </source>
</evidence>
<evidence type="ECO:0000256" key="3">
    <source>
        <dbReference type="PROSITE-ProRule" id="PRU00169"/>
    </source>
</evidence>
<sequence>MNSLLNLTSPPRKHALVANFVAFVADAPSEHVIARFADEHNVAHPFVTTGGIDDAIAHLTKMARSPSHLIVDISGAAMPLSELDRLAAVCEPSVSVIVVGERNDVGLYRSLLELGVHDYLVKPLTPELLRRAIGANRDAPPVRQPRTGKVIGFAGTRGGVGVTTIATSLAHHLATVAHRRIALVDLNLHGGTMNTRLGLKSNNGLVDLLRDTDRLDPKLVERSLVVHGSRLFVLSAELPYGESLQPQEGSLAGLLGRLKPHFHYVVLDIPGQGHPLAAAALGESQLLYLVADASIHSAREVMRLARCTDGLARPPSLSVLLNAPTPADGARLKPDDFTSAIGRRVLVDMPFDGALPVRAENLGEPIALPKSRFAEAIGTLANSLSGHAPPAVPRWHEKLLRRRSR</sequence>
<keyword evidence="1" id="KW-0547">Nucleotide-binding</keyword>
<dbReference type="InterPro" id="IPR001789">
    <property type="entry name" value="Sig_transdc_resp-reg_receiver"/>
</dbReference>
<protein>
    <submittedName>
        <fullName evidence="5">Pilus assembly protein CpaE</fullName>
    </submittedName>
</protein>
<dbReference type="Proteomes" id="UP000280434">
    <property type="component" value="Unassembled WGS sequence"/>
</dbReference>
<feature type="domain" description="Response regulatory" evidence="4">
    <location>
        <begin position="19"/>
        <end position="137"/>
    </location>
</feature>
<dbReference type="AlphaFoldDB" id="A0A494XST7"/>
<evidence type="ECO:0000313" key="5">
    <source>
        <dbReference type="EMBL" id="RKP50613.1"/>
    </source>
</evidence>
<feature type="modified residue" description="4-aspartylphosphate" evidence="3">
    <location>
        <position position="72"/>
    </location>
</feature>
<dbReference type="PANTHER" id="PTHR43384">
    <property type="entry name" value="SEPTUM SITE-DETERMINING PROTEIN MIND HOMOLOG, CHLOROPLASTIC-RELATED"/>
    <property type="match status" value="1"/>
</dbReference>
<keyword evidence="3" id="KW-0597">Phosphoprotein</keyword>
<dbReference type="InterPro" id="IPR025669">
    <property type="entry name" value="AAA_dom"/>
</dbReference>
<dbReference type="GO" id="GO:0005524">
    <property type="term" value="F:ATP binding"/>
    <property type="evidence" value="ECO:0007669"/>
    <property type="project" value="UniProtKB-KW"/>
</dbReference>
<keyword evidence="6" id="KW-1185">Reference proteome</keyword>
<dbReference type="GO" id="GO:0016887">
    <property type="term" value="F:ATP hydrolysis activity"/>
    <property type="evidence" value="ECO:0007669"/>
    <property type="project" value="TreeGrafter"/>
</dbReference>
<dbReference type="InterPro" id="IPR011006">
    <property type="entry name" value="CheY-like_superfamily"/>
</dbReference>
<proteinExistence type="predicted"/>
<dbReference type="GO" id="GO:0009898">
    <property type="term" value="C:cytoplasmic side of plasma membrane"/>
    <property type="evidence" value="ECO:0007669"/>
    <property type="project" value="TreeGrafter"/>
</dbReference>